<keyword evidence="3" id="KW-0663">Pyridoxal phosphate</keyword>
<comment type="cofactor">
    <cofactor evidence="1">
        <name>pyridoxal 5'-phosphate</name>
        <dbReference type="ChEBI" id="CHEBI:597326"/>
    </cofactor>
</comment>
<gene>
    <name evidence="6" type="ORF">METZ01_LOCUS6759</name>
</gene>
<dbReference type="FunFam" id="3.40.50.1100:FF:000005">
    <property type="entry name" value="Threonine dehydratase catabolic"/>
    <property type="match status" value="1"/>
</dbReference>
<dbReference type="SUPFAM" id="SSF53686">
    <property type="entry name" value="Tryptophan synthase beta subunit-like PLP-dependent enzymes"/>
    <property type="match status" value="1"/>
</dbReference>
<accession>A0A381NH70</accession>
<feature type="domain" description="Tryptophan synthase beta chain-like PALP" evidence="5">
    <location>
        <begin position="2"/>
        <end position="261"/>
    </location>
</feature>
<evidence type="ECO:0000256" key="2">
    <source>
        <dbReference type="ARBA" id="ARBA00010869"/>
    </source>
</evidence>
<evidence type="ECO:0000256" key="3">
    <source>
        <dbReference type="ARBA" id="ARBA00022898"/>
    </source>
</evidence>
<evidence type="ECO:0000259" key="5">
    <source>
        <dbReference type="Pfam" id="PF00291"/>
    </source>
</evidence>
<proteinExistence type="inferred from homology"/>
<keyword evidence="4" id="KW-0456">Lyase</keyword>
<dbReference type="GO" id="GO:0003941">
    <property type="term" value="F:L-serine ammonia-lyase activity"/>
    <property type="evidence" value="ECO:0007669"/>
    <property type="project" value="TreeGrafter"/>
</dbReference>
<name>A0A381NH70_9ZZZZ</name>
<evidence type="ECO:0000256" key="4">
    <source>
        <dbReference type="ARBA" id="ARBA00023239"/>
    </source>
</evidence>
<dbReference type="InterPro" id="IPR050147">
    <property type="entry name" value="Ser/Thr_Dehydratase"/>
</dbReference>
<dbReference type="Gene3D" id="3.40.50.1100">
    <property type="match status" value="2"/>
</dbReference>
<dbReference type="PANTHER" id="PTHR48078">
    <property type="entry name" value="THREONINE DEHYDRATASE, MITOCHONDRIAL-RELATED"/>
    <property type="match status" value="1"/>
</dbReference>
<dbReference type="InterPro" id="IPR036052">
    <property type="entry name" value="TrpB-like_PALP_sf"/>
</dbReference>
<dbReference type="AlphaFoldDB" id="A0A381NH70"/>
<dbReference type="GO" id="GO:0006565">
    <property type="term" value="P:L-serine catabolic process"/>
    <property type="evidence" value="ECO:0007669"/>
    <property type="project" value="TreeGrafter"/>
</dbReference>
<evidence type="ECO:0000313" key="6">
    <source>
        <dbReference type="EMBL" id="SUZ53905.1"/>
    </source>
</evidence>
<dbReference type="InterPro" id="IPR001926">
    <property type="entry name" value="TrpB-like_PALP"/>
</dbReference>
<reference evidence="6" key="1">
    <citation type="submission" date="2018-05" db="EMBL/GenBank/DDBJ databases">
        <authorList>
            <person name="Lanie J.A."/>
            <person name="Ng W.-L."/>
            <person name="Kazmierczak K.M."/>
            <person name="Andrzejewski T.M."/>
            <person name="Davidsen T.M."/>
            <person name="Wayne K.J."/>
            <person name="Tettelin H."/>
            <person name="Glass J.I."/>
            <person name="Rusch D."/>
            <person name="Podicherti R."/>
            <person name="Tsui H.-C.T."/>
            <person name="Winkler M.E."/>
        </authorList>
    </citation>
    <scope>NUCLEOTIDE SEQUENCE</scope>
</reference>
<protein>
    <recommendedName>
        <fullName evidence="5">Tryptophan synthase beta chain-like PALP domain-containing protein</fullName>
    </recommendedName>
</protein>
<organism evidence="6">
    <name type="scientific">marine metagenome</name>
    <dbReference type="NCBI Taxonomy" id="408172"/>
    <lineage>
        <taxon>unclassified sequences</taxon>
        <taxon>metagenomes</taxon>
        <taxon>ecological metagenomes</taxon>
    </lineage>
</organism>
<dbReference type="EMBL" id="UINC01000355">
    <property type="protein sequence ID" value="SUZ53905.1"/>
    <property type="molecule type" value="Genomic_DNA"/>
</dbReference>
<dbReference type="GO" id="GO:0009097">
    <property type="term" value="P:isoleucine biosynthetic process"/>
    <property type="evidence" value="ECO:0007669"/>
    <property type="project" value="TreeGrafter"/>
</dbReference>
<dbReference type="FunFam" id="3.40.50.1100:FF:000007">
    <property type="entry name" value="L-threonine dehydratase catabolic TdcB"/>
    <property type="match status" value="1"/>
</dbReference>
<dbReference type="PANTHER" id="PTHR48078:SF6">
    <property type="entry name" value="L-THREONINE DEHYDRATASE CATABOLIC TDCB"/>
    <property type="match status" value="1"/>
</dbReference>
<sequence length="273" mass="29845">MFQKTGSFKTRGAINKLLKLSDLERDKGIITISAGNHAQAISWACSQFNIKSKIVMPFDASPSKVEATKSYGGEVILTKNNMMDECNDIKEREGLTFIHPFDDIDIILGQGTIGVEIIEKLNNIDYAFISIGGGGLISGIACVLKSINPKIKIIGVEPINSNVMTKSISSNKPETFDTNINKTLADGLAAPFAGNLTFEFVKKYVDEIINVSENEMIESMRIIIERLKVIPEAAASACFVPILKNKLSIKKNTNSIIVLCGGNIDLDKLKKLF</sequence>
<evidence type="ECO:0000256" key="1">
    <source>
        <dbReference type="ARBA" id="ARBA00001933"/>
    </source>
</evidence>
<dbReference type="Pfam" id="PF00291">
    <property type="entry name" value="PALP"/>
    <property type="match status" value="1"/>
</dbReference>
<dbReference type="GO" id="GO:0004794">
    <property type="term" value="F:threonine deaminase activity"/>
    <property type="evidence" value="ECO:0007669"/>
    <property type="project" value="TreeGrafter"/>
</dbReference>
<comment type="similarity">
    <text evidence="2">Belongs to the serine/threonine dehydratase family.</text>
</comment>
<dbReference type="CDD" id="cd01562">
    <property type="entry name" value="Thr-dehyd"/>
    <property type="match status" value="1"/>
</dbReference>
<dbReference type="GO" id="GO:0006567">
    <property type="term" value="P:L-threonine catabolic process"/>
    <property type="evidence" value="ECO:0007669"/>
    <property type="project" value="TreeGrafter"/>
</dbReference>